<accession>A0A024G6K0</accession>
<reference evidence="2 3" key="1">
    <citation type="submission" date="2012-05" db="EMBL/GenBank/DDBJ databases">
        <title>Recombination and specialization in a pathogen metapopulation.</title>
        <authorList>
            <person name="Gardiner A."/>
            <person name="Kemen E."/>
            <person name="Schultz-Larsen T."/>
            <person name="MacLean D."/>
            <person name="Van Oosterhout C."/>
            <person name="Jones J.D.G."/>
        </authorList>
    </citation>
    <scope>NUCLEOTIDE SEQUENCE [LARGE SCALE GENOMIC DNA]</scope>
    <source>
        <strain evidence="2 3">Ac Nc2</strain>
    </source>
</reference>
<dbReference type="EMBL" id="CAIX01000034">
    <property type="protein sequence ID" value="CCI42481.1"/>
    <property type="molecule type" value="Genomic_DNA"/>
</dbReference>
<evidence type="ECO:0000313" key="2">
    <source>
        <dbReference type="EMBL" id="CCI42481.1"/>
    </source>
</evidence>
<gene>
    <name evidence="2" type="ORF">BN9_032650</name>
</gene>
<keyword evidence="3" id="KW-1185">Reference proteome</keyword>
<proteinExistence type="predicted"/>
<dbReference type="Proteomes" id="UP000053237">
    <property type="component" value="Unassembled WGS sequence"/>
</dbReference>
<dbReference type="AlphaFoldDB" id="A0A024G6K0"/>
<name>A0A024G6K0_9STRA</name>
<comment type="caution">
    <text evidence="2">The sequence shown here is derived from an EMBL/GenBank/DDBJ whole genome shotgun (WGS) entry which is preliminary data.</text>
</comment>
<dbReference type="InParanoid" id="A0A024G6K0"/>
<protein>
    <submittedName>
        <fullName evidence="2">Uncharacterized protein</fullName>
    </submittedName>
</protein>
<sequence>MHNSSFNLVIIKQIAILRIRDVCKLERIKKTGCLGYRRVKTAFETSISMHFFREEETCDPGDHSVYSCLDAFGRLIRSFLESNEDVAGENTVSSSSNFAAACFLFFRLVRKTLTDAAMENYEDVNNVSKTSSKSVGPLPEQPKHHQPLQLSSTTETLSMTEVRSNRLYIRTPWNHPFQLSMMLVVNCKSDYLSGTLYSVNLKEHHLNFPNTLPLLRLHLRL</sequence>
<evidence type="ECO:0000313" key="3">
    <source>
        <dbReference type="Proteomes" id="UP000053237"/>
    </source>
</evidence>
<evidence type="ECO:0000256" key="1">
    <source>
        <dbReference type="SAM" id="MobiDB-lite"/>
    </source>
</evidence>
<feature type="region of interest" description="Disordered" evidence="1">
    <location>
        <begin position="128"/>
        <end position="155"/>
    </location>
</feature>
<organism evidence="2 3">
    <name type="scientific">Albugo candida</name>
    <dbReference type="NCBI Taxonomy" id="65357"/>
    <lineage>
        <taxon>Eukaryota</taxon>
        <taxon>Sar</taxon>
        <taxon>Stramenopiles</taxon>
        <taxon>Oomycota</taxon>
        <taxon>Peronosporomycetes</taxon>
        <taxon>Albuginales</taxon>
        <taxon>Albuginaceae</taxon>
        <taxon>Albugo</taxon>
    </lineage>
</organism>